<dbReference type="Gene3D" id="3.30.530.20">
    <property type="match status" value="1"/>
</dbReference>
<organism evidence="3 4">
    <name type="scientific">Tunturiibacter gelidiferens</name>
    <dbReference type="NCBI Taxonomy" id="3069689"/>
    <lineage>
        <taxon>Bacteria</taxon>
        <taxon>Pseudomonadati</taxon>
        <taxon>Acidobacteriota</taxon>
        <taxon>Terriglobia</taxon>
        <taxon>Terriglobales</taxon>
        <taxon>Acidobacteriaceae</taxon>
        <taxon>Tunturiibacter</taxon>
    </lineage>
</organism>
<name>A0A9X0U5D7_9BACT</name>
<evidence type="ECO:0000313" key="4">
    <source>
        <dbReference type="Proteomes" id="UP000535182"/>
    </source>
</evidence>
<dbReference type="Proteomes" id="UP000535182">
    <property type="component" value="Unassembled WGS sequence"/>
</dbReference>
<proteinExistence type="inferred from homology"/>
<sequence>MAVEGGVMEAGLLEVCLTRRVAASPDVVFRAWIEKKHLAQWWGPKGFTNPVCEVDARIGGAMLINMHSPEGVESPMTGRFVTIDRPHRLVFVTAPIDGDGKPMFEVTNTVTFREVLGGTEISLVARVTKMKPGAPPKHLAGMSQGWCESIDRLVDLVVLF</sequence>
<dbReference type="RefSeq" id="WP_183976294.1">
    <property type="nucleotide sequence ID" value="NZ_JACHEB010000004.1"/>
</dbReference>
<accession>A0A9X0U5D7</accession>
<evidence type="ECO:0000256" key="1">
    <source>
        <dbReference type="ARBA" id="ARBA00006817"/>
    </source>
</evidence>
<gene>
    <name evidence="3" type="ORF">HDF14_002252</name>
</gene>
<protein>
    <submittedName>
        <fullName evidence="3">Uncharacterized protein YndB with AHSA1/START domain</fullName>
    </submittedName>
</protein>
<evidence type="ECO:0000313" key="3">
    <source>
        <dbReference type="EMBL" id="MBB5328642.1"/>
    </source>
</evidence>
<evidence type="ECO:0000259" key="2">
    <source>
        <dbReference type="Pfam" id="PF08327"/>
    </source>
</evidence>
<dbReference type="SUPFAM" id="SSF55961">
    <property type="entry name" value="Bet v1-like"/>
    <property type="match status" value="1"/>
</dbReference>
<keyword evidence="4" id="KW-1185">Reference proteome</keyword>
<dbReference type="InterPro" id="IPR023393">
    <property type="entry name" value="START-like_dom_sf"/>
</dbReference>
<reference evidence="3 4" key="1">
    <citation type="submission" date="2020-08" db="EMBL/GenBank/DDBJ databases">
        <title>Genomic Encyclopedia of Type Strains, Phase IV (KMG-V): Genome sequencing to study the core and pangenomes of soil and plant-associated prokaryotes.</title>
        <authorList>
            <person name="Whitman W."/>
        </authorList>
    </citation>
    <scope>NUCLEOTIDE SEQUENCE [LARGE SCALE GENOMIC DNA]</scope>
    <source>
        <strain evidence="3 4">X5P2</strain>
    </source>
</reference>
<feature type="domain" description="Activator of Hsp90 ATPase homologue 1/2-like C-terminal" evidence="2">
    <location>
        <begin position="23"/>
        <end position="157"/>
    </location>
</feature>
<dbReference type="AlphaFoldDB" id="A0A9X0U5D7"/>
<dbReference type="Pfam" id="PF08327">
    <property type="entry name" value="AHSA1"/>
    <property type="match status" value="1"/>
</dbReference>
<dbReference type="EMBL" id="JACHEB010000004">
    <property type="protein sequence ID" value="MBB5328642.1"/>
    <property type="molecule type" value="Genomic_DNA"/>
</dbReference>
<comment type="caution">
    <text evidence="3">The sequence shown here is derived from an EMBL/GenBank/DDBJ whole genome shotgun (WGS) entry which is preliminary data.</text>
</comment>
<dbReference type="InterPro" id="IPR013538">
    <property type="entry name" value="ASHA1/2-like_C"/>
</dbReference>
<comment type="similarity">
    <text evidence="1">Belongs to the AHA1 family.</text>
</comment>